<dbReference type="PROSITE" id="PS51186">
    <property type="entry name" value="GNAT"/>
    <property type="match status" value="1"/>
</dbReference>
<evidence type="ECO:0000313" key="4">
    <source>
        <dbReference type="EMBL" id="WUS55769.1"/>
    </source>
</evidence>
<accession>A0ABZ1W4S2</accession>
<dbReference type="Gene3D" id="3.40.630.30">
    <property type="match status" value="1"/>
</dbReference>
<keyword evidence="1 4" id="KW-0808">Transferase</keyword>
<dbReference type="RefSeq" id="WP_329499606.1">
    <property type="nucleotide sequence ID" value="NZ_CP108460.1"/>
</dbReference>
<reference evidence="4 5" key="1">
    <citation type="submission" date="2022-10" db="EMBL/GenBank/DDBJ databases">
        <title>The complete genomes of actinobacterial strains from the NBC collection.</title>
        <authorList>
            <person name="Joergensen T.S."/>
            <person name="Alvarez Arevalo M."/>
            <person name="Sterndorff E.B."/>
            <person name="Faurdal D."/>
            <person name="Vuksanovic O."/>
            <person name="Mourched A.-S."/>
            <person name="Charusanti P."/>
            <person name="Shaw S."/>
            <person name="Blin K."/>
            <person name="Weber T."/>
        </authorList>
    </citation>
    <scope>NUCLEOTIDE SEQUENCE [LARGE SCALE GENOMIC DNA]</scope>
    <source>
        <strain evidence="4 5">NBC_01247</strain>
    </source>
</reference>
<dbReference type="EC" id="2.3.1.-" evidence="4"/>
<dbReference type="SUPFAM" id="SSF55729">
    <property type="entry name" value="Acyl-CoA N-acyltransferases (Nat)"/>
    <property type="match status" value="1"/>
</dbReference>
<keyword evidence="5" id="KW-1185">Reference proteome</keyword>
<dbReference type="PANTHER" id="PTHR43626:SF4">
    <property type="entry name" value="GCN5-RELATED N-ACETYLTRANSFERASE 2, CHLOROPLASTIC"/>
    <property type="match status" value="1"/>
</dbReference>
<dbReference type="PANTHER" id="PTHR43626">
    <property type="entry name" value="ACYL-COA N-ACYLTRANSFERASE"/>
    <property type="match status" value="1"/>
</dbReference>
<dbReference type="Proteomes" id="UP001432014">
    <property type="component" value="Chromosome"/>
</dbReference>
<dbReference type="EMBL" id="CP108482">
    <property type="protein sequence ID" value="WUS55769.1"/>
    <property type="molecule type" value="Genomic_DNA"/>
</dbReference>
<protein>
    <submittedName>
        <fullName evidence="4">GNAT family N-acetyltransferase</fullName>
        <ecNumber evidence="4">2.3.1.-</ecNumber>
    </submittedName>
</protein>
<evidence type="ECO:0000256" key="2">
    <source>
        <dbReference type="ARBA" id="ARBA00023315"/>
    </source>
</evidence>
<organism evidence="4 5">
    <name type="scientific">Kitasatospora herbaricolor</name>
    <dbReference type="NCBI Taxonomy" id="68217"/>
    <lineage>
        <taxon>Bacteria</taxon>
        <taxon>Bacillati</taxon>
        <taxon>Actinomycetota</taxon>
        <taxon>Actinomycetes</taxon>
        <taxon>Kitasatosporales</taxon>
        <taxon>Streptomycetaceae</taxon>
        <taxon>Kitasatospora</taxon>
    </lineage>
</organism>
<dbReference type="InterPro" id="IPR016181">
    <property type="entry name" value="Acyl_CoA_acyltransferase"/>
</dbReference>
<dbReference type="GO" id="GO:0016746">
    <property type="term" value="F:acyltransferase activity"/>
    <property type="evidence" value="ECO:0007669"/>
    <property type="project" value="UniProtKB-KW"/>
</dbReference>
<dbReference type="Pfam" id="PF00583">
    <property type="entry name" value="Acetyltransf_1"/>
    <property type="match status" value="1"/>
</dbReference>
<gene>
    <name evidence="4" type="ORF">OG469_09720</name>
</gene>
<evidence type="ECO:0000256" key="1">
    <source>
        <dbReference type="ARBA" id="ARBA00022679"/>
    </source>
</evidence>
<keyword evidence="2 4" id="KW-0012">Acyltransferase</keyword>
<dbReference type="InterPro" id="IPR045039">
    <property type="entry name" value="NSI-like"/>
</dbReference>
<dbReference type="CDD" id="cd04301">
    <property type="entry name" value="NAT_SF"/>
    <property type="match status" value="1"/>
</dbReference>
<dbReference type="InterPro" id="IPR000182">
    <property type="entry name" value="GNAT_dom"/>
</dbReference>
<proteinExistence type="predicted"/>
<feature type="domain" description="N-acetyltransferase" evidence="3">
    <location>
        <begin position="5"/>
        <end position="131"/>
    </location>
</feature>
<evidence type="ECO:0000259" key="3">
    <source>
        <dbReference type="PROSITE" id="PS51186"/>
    </source>
</evidence>
<name>A0ABZ1W4S2_9ACTN</name>
<sequence length="131" mass="14404">MTIDDLVLTIRPDLTDGALNELFTAAWPDHRKTAFEPLLARSLTWVALHRGGRLVGYVNVVGDGGAHAFVLDTTVHPDEQRAGLGVRLVRAAAAEARMLGAHWLHVDYEPELESFYARCGFRPTAAGLMRL</sequence>
<evidence type="ECO:0000313" key="5">
    <source>
        <dbReference type="Proteomes" id="UP001432014"/>
    </source>
</evidence>